<name>A0ABQ9ME62_HEVBR</name>
<evidence type="ECO:0000313" key="10">
    <source>
        <dbReference type="Proteomes" id="UP001174677"/>
    </source>
</evidence>
<dbReference type="PANTHER" id="PTHR33057">
    <property type="entry name" value="TRANSCRIPTION REPRESSOR OFP7-RELATED"/>
    <property type="match status" value="1"/>
</dbReference>
<evidence type="ECO:0000313" key="9">
    <source>
        <dbReference type="EMBL" id="KAJ9177885.1"/>
    </source>
</evidence>
<evidence type="ECO:0000256" key="3">
    <source>
        <dbReference type="ARBA" id="ARBA00023015"/>
    </source>
</evidence>
<keyword evidence="2 6" id="KW-0678">Repressor</keyword>
<dbReference type="NCBIfam" id="TIGR01568">
    <property type="entry name" value="A_thal_3678"/>
    <property type="match status" value="1"/>
</dbReference>
<protein>
    <recommendedName>
        <fullName evidence="6">Transcription repressor</fullName>
    </recommendedName>
    <alternativeName>
        <fullName evidence="6">Ovate family protein</fullName>
    </alternativeName>
</protein>
<evidence type="ECO:0000256" key="4">
    <source>
        <dbReference type="ARBA" id="ARBA00023163"/>
    </source>
</evidence>
<comment type="subcellular location">
    <subcellularLocation>
        <location evidence="1 6">Nucleus</location>
    </subcellularLocation>
</comment>
<gene>
    <name evidence="9" type="ORF">P3X46_009816</name>
</gene>
<dbReference type="PROSITE" id="PS51754">
    <property type="entry name" value="OVATE"/>
    <property type="match status" value="1"/>
</dbReference>
<proteinExistence type="predicted"/>
<keyword evidence="3 6" id="KW-0805">Transcription regulation</keyword>
<keyword evidence="4 6" id="KW-0804">Transcription</keyword>
<reference evidence="9" key="1">
    <citation type="journal article" date="2023" name="Plant Biotechnol. J.">
        <title>Chromosome-level wild Hevea brasiliensis genome provides new tools for genomic-assisted breeding and valuable loci to elevate rubber yield.</title>
        <authorList>
            <person name="Cheng H."/>
            <person name="Song X."/>
            <person name="Hu Y."/>
            <person name="Wu T."/>
            <person name="Yang Q."/>
            <person name="An Z."/>
            <person name="Feng S."/>
            <person name="Deng Z."/>
            <person name="Wu W."/>
            <person name="Zeng X."/>
            <person name="Tu M."/>
            <person name="Wang X."/>
            <person name="Huang H."/>
        </authorList>
    </citation>
    <scope>NUCLEOTIDE SEQUENCE</scope>
    <source>
        <strain evidence="9">MT/VB/25A 57/8</strain>
    </source>
</reference>
<keyword evidence="5 6" id="KW-0539">Nucleus</keyword>
<dbReference type="Pfam" id="PF04844">
    <property type="entry name" value="Ovate"/>
    <property type="match status" value="1"/>
</dbReference>
<dbReference type="InterPro" id="IPR006458">
    <property type="entry name" value="Ovate_C"/>
</dbReference>
<accession>A0ABQ9ME62</accession>
<evidence type="ECO:0000256" key="6">
    <source>
        <dbReference type="RuleBase" id="RU367028"/>
    </source>
</evidence>
<sequence length="172" mass="19119">MPSTKKNLLIKTVITAANASCGCICCRSSKTSDVHEPSAVPRSTKKTISQKDPHPCISSSSSCDKRGSFSGDKEESCTSTITNSVSDHENDPKSSKIVNSVAVVKDSNDPYQDFRHSMLQMIFEKEIYSKDDLQELLNCFLELNSPYHHGLIIEAFTEIWNEVISKKLKSQN</sequence>
<keyword evidence="10" id="KW-1185">Reference proteome</keyword>
<dbReference type="Proteomes" id="UP001174677">
    <property type="component" value="Chromosome 6"/>
</dbReference>
<organism evidence="9 10">
    <name type="scientific">Hevea brasiliensis</name>
    <name type="common">Para rubber tree</name>
    <name type="synonym">Siphonia brasiliensis</name>
    <dbReference type="NCBI Taxonomy" id="3981"/>
    <lineage>
        <taxon>Eukaryota</taxon>
        <taxon>Viridiplantae</taxon>
        <taxon>Streptophyta</taxon>
        <taxon>Embryophyta</taxon>
        <taxon>Tracheophyta</taxon>
        <taxon>Spermatophyta</taxon>
        <taxon>Magnoliopsida</taxon>
        <taxon>eudicotyledons</taxon>
        <taxon>Gunneridae</taxon>
        <taxon>Pentapetalae</taxon>
        <taxon>rosids</taxon>
        <taxon>fabids</taxon>
        <taxon>Malpighiales</taxon>
        <taxon>Euphorbiaceae</taxon>
        <taxon>Crotonoideae</taxon>
        <taxon>Micrandreae</taxon>
        <taxon>Hevea</taxon>
    </lineage>
</organism>
<dbReference type="PANTHER" id="PTHR33057:SF211">
    <property type="entry name" value="TRANSCRIPTION REPRESSOR"/>
    <property type="match status" value="1"/>
</dbReference>
<dbReference type="PROSITE" id="PS51257">
    <property type="entry name" value="PROKAR_LIPOPROTEIN"/>
    <property type="match status" value="1"/>
</dbReference>
<feature type="region of interest" description="Disordered" evidence="7">
    <location>
        <begin position="31"/>
        <end position="94"/>
    </location>
</feature>
<feature type="compositionally biased region" description="Basic and acidic residues" evidence="7">
    <location>
        <begin position="63"/>
        <end position="76"/>
    </location>
</feature>
<dbReference type="InterPro" id="IPR038933">
    <property type="entry name" value="Ovate"/>
</dbReference>
<comment type="function">
    <text evidence="6">Transcriptional repressor that regulates multiple aspects of plant growth and development.</text>
</comment>
<dbReference type="EMBL" id="JARPOI010000006">
    <property type="protein sequence ID" value="KAJ9177885.1"/>
    <property type="molecule type" value="Genomic_DNA"/>
</dbReference>
<evidence type="ECO:0000259" key="8">
    <source>
        <dbReference type="PROSITE" id="PS51754"/>
    </source>
</evidence>
<evidence type="ECO:0000256" key="1">
    <source>
        <dbReference type="ARBA" id="ARBA00004123"/>
    </source>
</evidence>
<evidence type="ECO:0000256" key="5">
    <source>
        <dbReference type="ARBA" id="ARBA00023242"/>
    </source>
</evidence>
<feature type="domain" description="OVATE" evidence="8">
    <location>
        <begin position="103"/>
        <end position="162"/>
    </location>
</feature>
<comment type="caution">
    <text evidence="9">The sequence shown here is derived from an EMBL/GenBank/DDBJ whole genome shotgun (WGS) entry which is preliminary data.</text>
</comment>
<evidence type="ECO:0000256" key="7">
    <source>
        <dbReference type="SAM" id="MobiDB-lite"/>
    </source>
</evidence>
<evidence type="ECO:0000256" key="2">
    <source>
        <dbReference type="ARBA" id="ARBA00022491"/>
    </source>
</evidence>